<dbReference type="SUPFAM" id="SSF55961">
    <property type="entry name" value="Bet v1-like"/>
    <property type="match status" value="1"/>
</dbReference>
<dbReference type="Pfam" id="PF00355">
    <property type="entry name" value="Rieske"/>
    <property type="match status" value="1"/>
</dbReference>
<dbReference type="RefSeq" id="WP_036009577.1">
    <property type="nucleotide sequence ID" value="NZ_CADFGU010000007.1"/>
</dbReference>
<dbReference type="InterPro" id="IPR050584">
    <property type="entry name" value="Cholesterol_7-desaturase"/>
</dbReference>
<gene>
    <name evidence="7" type="ORF">WM40_14960</name>
</gene>
<organism evidence="7 8">
    <name type="scientific">Robbsia andropogonis</name>
    <dbReference type="NCBI Taxonomy" id="28092"/>
    <lineage>
        <taxon>Bacteria</taxon>
        <taxon>Pseudomonadati</taxon>
        <taxon>Pseudomonadota</taxon>
        <taxon>Betaproteobacteria</taxon>
        <taxon>Burkholderiales</taxon>
        <taxon>Burkholderiaceae</taxon>
        <taxon>Robbsia</taxon>
    </lineage>
</organism>
<accession>A0A0F5JY59</accession>
<dbReference type="Pfam" id="PF19112">
    <property type="entry name" value="VanA_C"/>
    <property type="match status" value="1"/>
</dbReference>
<dbReference type="Gene3D" id="2.102.10.10">
    <property type="entry name" value="Rieske [2Fe-2S] iron-sulphur domain"/>
    <property type="match status" value="1"/>
</dbReference>
<dbReference type="GO" id="GO:0051537">
    <property type="term" value="F:2 iron, 2 sulfur cluster binding"/>
    <property type="evidence" value="ECO:0007669"/>
    <property type="project" value="UniProtKB-KW"/>
</dbReference>
<proteinExistence type="predicted"/>
<dbReference type="PANTHER" id="PTHR21266">
    <property type="entry name" value="IRON-SULFUR DOMAIN CONTAINING PROTEIN"/>
    <property type="match status" value="1"/>
</dbReference>
<dbReference type="InterPro" id="IPR044043">
    <property type="entry name" value="VanA_C_cat"/>
</dbReference>
<dbReference type="GO" id="GO:0046872">
    <property type="term" value="F:metal ion binding"/>
    <property type="evidence" value="ECO:0007669"/>
    <property type="project" value="UniProtKB-KW"/>
</dbReference>
<dbReference type="OrthoDB" id="9790995at2"/>
<keyword evidence="3" id="KW-0560">Oxidoreductase</keyword>
<evidence type="ECO:0000256" key="5">
    <source>
        <dbReference type="ARBA" id="ARBA00023014"/>
    </source>
</evidence>
<dbReference type="SUPFAM" id="SSF50022">
    <property type="entry name" value="ISP domain"/>
    <property type="match status" value="1"/>
</dbReference>
<comment type="caution">
    <text evidence="7">The sequence shown here is derived from an EMBL/GenBank/DDBJ whole genome shotgun (WGS) entry which is preliminary data.</text>
</comment>
<dbReference type="EMBL" id="LAQU01000015">
    <property type="protein sequence ID" value="KKB62821.1"/>
    <property type="molecule type" value="Genomic_DNA"/>
</dbReference>
<keyword evidence="1" id="KW-0001">2Fe-2S</keyword>
<evidence type="ECO:0000256" key="1">
    <source>
        <dbReference type="ARBA" id="ARBA00022714"/>
    </source>
</evidence>
<dbReference type="STRING" id="28092.WM40_14960"/>
<keyword evidence="4" id="KW-0408">Iron</keyword>
<evidence type="ECO:0000256" key="2">
    <source>
        <dbReference type="ARBA" id="ARBA00022723"/>
    </source>
</evidence>
<dbReference type="AlphaFoldDB" id="A0A0F5JY59"/>
<dbReference type="PROSITE" id="PS51296">
    <property type="entry name" value="RIESKE"/>
    <property type="match status" value="1"/>
</dbReference>
<dbReference type="InterPro" id="IPR036922">
    <property type="entry name" value="Rieske_2Fe-2S_sf"/>
</dbReference>
<evidence type="ECO:0000256" key="4">
    <source>
        <dbReference type="ARBA" id="ARBA00023004"/>
    </source>
</evidence>
<sequence>MNVDLAHLTPPIRSTFVPDDWSILAQHWYPVAIASDIGDAPVSAMLLDEPLVLYRTNGSIIVARDVCPHRGVPLSMGKRDGETITCAYHGLKFGAKGRCVHIPANPSAVIAAKLQLITYPAVERYGLIWTCLAKRGSTEVAENDTAGAPDIPVMPHWDEAGFQQINCPVFDIAGFAGRQMEGFLDVAHFGWIHTGTFGDPENTEVPAYSPVVTDKGFIVDYRSNVGNYPVGADKPIPEGYEWLRHFEVHLPFTATLTVHFPGEGRLVIMNAASPVSARKTRLFAPIARNFDLDLPVSAVHEFNRRVFEEDRWIVEAQRPEWLPLDPSFEAHIPADRSSIAYRKGLRGMGLSTFFTA</sequence>
<keyword evidence="5" id="KW-0411">Iron-sulfur</keyword>
<keyword evidence="2" id="KW-0479">Metal-binding</keyword>
<protein>
    <submittedName>
        <fullName evidence="7">(2Fe-2S)-binding protein</fullName>
    </submittedName>
</protein>
<dbReference type="Proteomes" id="UP000033618">
    <property type="component" value="Unassembled WGS sequence"/>
</dbReference>
<feature type="domain" description="Rieske" evidence="6">
    <location>
        <begin position="28"/>
        <end position="130"/>
    </location>
</feature>
<reference evidence="7 8" key="1">
    <citation type="submission" date="2015-03" db="EMBL/GenBank/DDBJ databases">
        <title>Draft Genome Sequence of Burkholderia andropogonis type strain ICMP2807, isolated from Sorghum bicolor.</title>
        <authorList>
            <person name="Lopes-Santos L."/>
            <person name="Castro D.B."/>
            <person name="Ottoboni L.M."/>
            <person name="Park D."/>
            <person name="Weirc B.S."/>
            <person name="Destefano S.A."/>
        </authorList>
    </citation>
    <scope>NUCLEOTIDE SEQUENCE [LARGE SCALE GENOMIC DNA]</scope>
    <source>
        <strain evidence="7 8">ICMP2807</strain>
    </source>
</reference>
<evidence type="ECO:0000256" key="3">
    <source>
        <dbReference type="ARBA" id="ARBA00023002"/>
    </source>
</evidence>
<evidence type="ECO:0000259" key="6">
    <source>
        <dbReference type="PROSITE" id="PS51296"/>
    </source>
</evidence>
<evidence type="ECO:0000313" key="7">
    <source>
        <dbReference type="EMBL" id="KKB62821.1"/>
    </source>
</evidence>
<dbReference type="PATRIC" id="fig|28092.6.peg.3533"/>
<name>A0A0F5JY59_9BURK</name>
<dbReference type="Gene3D" id="3.90.380.10">
    <property type="entry name" value="Naphthalene 1,2-dioxygenase Alpha Subunit, Chain A, domain 1"/>
    <property type="match status" value="1"/>
</dbReference>
<dbReference type="PANTHER" id="PTHR21266:SF57">
    <property type="entry name" value="3-CHLOROBENZOATE-3,4-DIOXYGENASE"/>
    <property type="match status" value="1"/>
</dbReference>
<evidence type="ECO:0000313" key="8">
    <source>
        <dbReference type="Proteomes" id="UP000033618"/>
    </source>
</evidence>
<dbReference type="InterPro" id="IPR017941">
    <property type="entry name" value="Rieske_2Fe-2S"/>
</dbReference>
<keyword evidence="8" id="KW-1185">Reference proteome</keyword>
<dbReference type="GO" id="GO:0016491">
    <property type="term" value="F:oxidoreductase activity"/>
    <property type="evidence" value="ECO:0007669"/>
    <property type="project" value="UniProtKB-KW"/>
</dbReference>